<feature type="transmembrane region" description="Helical" evidence="2">
    <location>
        <begin position="58"/>
        <end position="79"/>
    </location>
</feature>
<dbReference type="EMBL" id="JBBKZV010000016">
    <property type="protein sequence ID" value="MEJ8824718.1"/>
    <property type="molecule type" value="Genomic_DNA"/>
</dbReference>
<gene>
    <name evidence="3" type="ORF">WKW80_22210</name>
</gene>
<name>A0ABU8W529_9BURK</name>
<sequence length="127" mass="13707">MAIGESSRAVVKAVEATTLPRRRTRGSAPRRRPVAPGATSNPATPAPASRSLRRNWRATLVGALIGFLIVLMLVMKWLLDFQVAAAAKRHEEEMAARAAAAHCFELGPHRAAEACRAGERIDDLSAR</sequence>
<evidence type="ECO:0000256" key="2">
    <source>
        <dbReference type="SAM" id="Phobius"/>
    </source>
</evidence>
<evidence type="ECO:0000256" key="1">
    <source>
        <dbReference type="SAM" id="MobiDB-lite"/>
    </source>
</evidence>
<accession>A0ABU8W529</accession>
<feature type="compositionally biased region" description="Basic residues" evidence="1">
    <location>
        <begin position="20"/>
        <end position="33"/>
    </location>
</feature>
<dbReference type="Proteomes" id="UP001363010">
    <property type="component" value="Unassembled WGS sequence"/>
</dbReference>
<keyword evidence="2" id="KW-1133">Transmembrane helix</keyword>
<evidence type="ECO:0000313" key="3">
    <source>
        <dbReference type="EMBL" id="MEJ8824718.1"/>
    </source>
</evidence>
<keyword evidence="4" id="KW-1185">Reference proteome</keyword>
<evidence type="ECO:0008006" key="5">
    <source>
        <dbReference type="Google" id="ProtNLM"/>
    </source>
</evidence>
<proteinExistence type="predicted"/>
<feature type="compositionally biased region" description="Low complexity" evidence="1">
    <location>
        <begin position="35"/>
        <end position="49"/>
    </location>
</feature>
<protein>
    <recommendedName>
        <fullName evidence="5">General secretion pathway protein GspL</fullName>
    </recommendedName>
</protein>
<reference evidence="3 4" key="1">
    <citation type="submission" date="2024-03" db="EMBL/GenBank/DDBJ databases">
        <title>Novel species of the genus Variovorax.</title>
        <authorList>
            <person name="Liu Q."/>
            <person name="Xin Y.-H."/>
        </authorList>
    </citation>
    <scope>NUCLEOTIDE SEQUENCE [LARGE SCALE GENOMIC DNA]</scope>
    <source>
        <strain evidence="3 4">KACC 18501</strain>
    </source>
</reference>
<evidence type="ECO:0000313" key="4">
    <source>
        <dbReference type="Proteomes" id="UP001363010"/>
    </source>
</evidence>
<comment type="caution">
    <text evidence="3">The sequence shown here is derived from an EMBL/GenBank/DDBJ whole genome shotgun (WGS) entry which is preliminary data.</text>
</comment>
<keyword evidence="2" id="KW-0812">Transmembrane</keyword>
<organism evidence="3 4">
    <name type="scientific">Variovorax humicola</name>
    <dbReference type="NCBI Taxonomy" id="1769758"/>
    <lineage>
        <taxon>Bacteria</taxon>
        <taxon>Pseudomonadati</taxon>
        <taxon>Pseudomonadota</taxon>
        <taxon>Betaproteobacteria</taxon>
        <taxon>Burkholderiales</taxon>
        <taxon>Comamonadaceae</taxon>
        <taxon>Variovorax</taxon>
    </lineage>
</organism>
<feature type="region of interest" description="Disordered" evidence="1">
    <location>
        <begin position="16"/>
        <end position="51"/>
    </location>
</feature>
<dbReference type="RefSeq" id="WP_340365745.1">
    <property type="nucleotide sequence ID" value="NZ_JBBKZV010000016.1"/>
</dbReference>
<keyword evidence="2" id="KW-0472">Membrane</keyword>